<dbReference type="RefSeq" id="XP_056766805.1">
    <property type="nucleotide sequence ID" value="XM_056908187.1"/>
</dbReference>
<keyword evidence="4" id="KW-1185">Reference proteome</keyword>
<comment type="caution">
    <text evidence="3">The sequence shown here is derived from an EMBL/GenBank/DDBJ whole genome shotgun (WGS) entry which is preliminary data.</text>
</comment>
<feature type="domain" description="HNH nuclease" evidence="2">
    <location>
        <begin position="142"/>
        <end position="220"/>
    </location>
</feature>
<protein>
    <recommendedName>
        <fullName evidence="2">HNH nuclease domain-containing protein</fullName>
    </recommendedName>
</protein>
<feature type="region of interest" description="Disordered" evidence="1">
    <location>
        <begin position="324"/>
        <end position="384"/>
    </location>
</feature>
<accession>A0AAD6G457</accession>
<proteinExistence type="predicted"/>
<evidence type="ECO:0000259" key="2">
    <source>
        <dbReference type="Pfam" id="PF13391"/>
    </source>
</evidence>
<evidence type="ECO:0000256" key="1">
    <source>
        <dbReference type="SAM" id="MobiDB-lite"/>
    </source>
</evidence>
<feature type="region of interest" description="Disordered" evidence="1">
    <location>
        <begin position="1"/>
        <end position="21"/>
    </location>
</feature>
<reference evidence="3" key="2">
    <citation type="journal article" date="2023" name="IMA Fungus">
        <title>Comparative genomic study of the Penicillium genus elucidates a diverse pangenome and 15 lateral gene transfer events.</title>
        <authorList>
            <person name="Petersen C."/>
            <person name="Sorensen T."/>
            <person name="Nielsen M.R."/>
            <person name="Sondergaard T.E."/>
            <person name="Sorensen J.L."/>
            <person name="Fitzpatrick D.A."/>
            <person name="Frisvad J.C."/>
            <person name="Nielsen K.L."/>
        </authorList>
    </citation>
    <scope>NUCLEOTIDE SEQUENCE</scope>
    <source>
        <strain evidence="3">IBT 16125</strain>
    </source>
</reference>
<sequence>MSSSSKTKLDQKLRSYTPLKPTDKTKEFLHDFFKTLPPEGKGNLVEDVSGCADDEKLRQLVQSIRIGLLIPMKAQGGKTPTEITPSPRPGVEDSIEDLKSQDIDSTSRSVQSQLRSHCLERDGNKCLASGYYSYLHPYPQNAKTARLEAAHIIPFALGSFDAKSGEAVDRHAKIWVNLRRYFPALRRMSFTSEQINSEKNVMMLDALIHAEFGQFNLIFESTGMAHQYRIKTFPGIPTRSIEGLPRNRLVKFRVHKGSWELPHPKLLELHASIGNFLHMSGQAEIIDKVLRDFEDCGGLAPCGSTNIEDLLAVSKLSLLASNVDETSDSQKPTEEQRLAGKGLSPLPSNVDERSRKSTDKPRPKEEQGRLQAKFPDTENNPWGY</sequence>
<dbReference type="AlphaFoldDB" id="A0AAD6G457"/>
<dbReference type="Proteomes" id="UP001213681">
    <property type="component" value="Unassembled WGS sequence"/>
</dbReference>
<organism evidence="3 4">
    <name type="scientific">Penicillium daleae</name>
    <dbReference type="NCBI Taxonomy" id="63821"/>
    <lineage>
        <taxon>Eukaryota</taxon>
        <taxon>Fungi</taxon>
        <taxon>Dikarya</taxon>
        <taxon>Ascomycota</taxon>
        <taxon>Pezizomycotina</taxon>
        <taxon>Eurotiomycetes</taxon>
        <taxon>Eurotiomycetidae</taxon>
        <taxon>Eurotiales</taxon>
        <taxon>Aspergillaceae</taxon>
        <taxon>Penicillium</taxon>
    </lineage>
</organism>
<evidence type="ECO:0000313" key="3">
    <source>
        <dbReference type="EMBL" id="KAJ5453849.1"/>
    </source>
</evidence>
<gene>
    <name evidence="3" type="ORF">N7458_004805</name>
</gene>
<name>A0AAD6G457_9EURO</name>
<evidence type="ECO:0000313" key="4">
    <source>
        <dbReference type="Proteomes" id="UP001213681"/>
    </source>
</evidence>
<feature type="compositionally biased region" description="Basic and acidic residues" evidence="1">
    <location>
        <begin position="350"/>
        <end position="368"/>
    </location>
</feature>
<feature type="region of interest" description="Disordered" evidence="1">
    <location>
        <begin position="75"/>
        <end position="109"/>
    </location>
</feature>
<dbReference type="GeneID" id="81598430"/>
<dbReference type="Pfam" id="PF13391">
    <property type="entry name" value="HNH_2"/>
    <property type="match status" value="1"/>
</dbReference>
<dbReference type="EMBL" id="JAPVEA010000005">
    <property type="protein sequence ID" value="KAJ5453849.1"/>
    <property type="molecule type" value="Genomic_DNA"/>
</dbReference>
<reference evidence="3" key="1">
    <citation type="submission" date="2022-12" db="EMBL/GenBank/DDBJ databases">
        <authorList>
            <person name="Petersen C."/>
        </authorList>
    </citation>
    <scope>NUCLEOTIDE SEQUENCE</scope>
    <source>
        <strain evidence="3">IBT 16125</strain>
    </source>
</reference>
<dbReference type="InterPro" id="IPR003615">
    <property type="entry name" value="HNH_nuc"/>
</dbReference>